<dbReference type="GO" id="GO:0003677">
    <property type="term" value="F:DNA binding"/>
    <property type="evidence" value="ECO:0007669"/>
    <property type="project" value="UniProtKB-KW"/>
</dbReference>
<comment type="subunit">
    <text evidence="17">Monomer. Homodimer. Homooligomer. Self-interaction correlates with nuclear localization and efficient activation of transcription.</text>
</comment>
<feature type="compositionally biased region" description="Basic residues" evidence="18">
    <location>
        <begin position="18"/>
        <end position="28"/>
    </location>
</feature>
<organism evidence="19">
    <name type="scientific">Corchorus golden mosaic virus</name>
    <dbReference type="NCBI Taxonomy" id="390436"/>
    <lineage>
        <taxon>Viruses</taxon>
        <taxon>Monodnaviria</taxon>
        <taxon>Shotokuvirae</taxon>
        <taxon>Cressdnaviricota</taxon>
        <taxon>Repensiviricetes</taxon>
        <taxon>Geplafuvirales</taxon>
        <taxon>Geminiviridae</taxon>
        <taxon>Begomovirus</taxon>
        <taxon>Begomovirus corchori</taxon>
    </lineage>
</organism>
<comment type="similarity">
    <text evidence="3 17">Belongs to the geminiviridae transcriptional activator protein family.</text>
</comment>
<feature type="compositionally biased region" description="Basic residues" evidence="18">
    <location>
        <begin position="52"/>
        <end position="61"/>
    </location>
</feature>
<evidence type="ECO:0000256" key="9">
    <source>
        <dbReference type="ARBA" id="ARBA00022632"/>
    </source>
</evidence>
<evidence type="ECO:0000256" key="4">
    <source>
        <dbReference type="ARBA" id="ARBA00014388"/>
    </source>
</evidence>
<keyword evidence="14 17" id="KW-0010">Activator</keyword>
<evidence type="ECO:0000256" key="3">
    <source>
        <dbReference type="ARBA" id="ARBA00007672"/>
    </source>
</evidence>
<keyword evidence="10 17" id="KW-0479">Metal-binding</keyword>
<accession>A0A1L7NR58</accession>
<evidence type="ECO:0000256" key="11">
    <source>
        <dbReference type="ARBA" id="ARBA00022771"/>
    </source>
</evidence>
<sequence length="171" mass="19472">MEGFQQSSSAILGLLHHIKSTSKRRKTKPSMTGPKKTSSTSPSKSHSIIPPIKHRHRHSKKVIRRRRIDLECGCSIYVSIHCRDDGFTHRGSHHCISGREFRFYLEGSKSPIFQNNICNRSRCETPAIAADTIQPQPQESTSTSQVLPEFQGLDDLQMEDFEFLSSIFFQN</sequence>
<feature type="compositionally biased region" description="Low complexity" evidence="18">
    <location>
        <begin position="29"/>
        <end position="51"/>
    </location>
</feature>
<dbReference type="InterPro" id="IPR000942">
    <property type="entry name" value="Gemini_AL2"/>
</dbReference>
<evidence type="ECO:0000256" key="15">
    <source>
        <dbReference type="ARBA" id="ARBA00023200"/>
    </source>
</evidence>
<feature type="region of interest" description="Disordered" evidence="18">
    <location>
        <begin position="18"/>
        <end position="61"/>
    </location>
</feature>
<keyword evidence="15 17" id="KW-1035">Host cytoplasm</keyword>
<keyword evidence="11 17" id="KW-0863">Zinc-finger</keyword>
<evidence type="ECO:0000256" key="1">
    <source>
        <dbReference type="ARBA" id="ARBA00004147"/>
    </source>
</evidence>
<comment type="subcellular location">
    <subcellularLocation>
        <location evidence="2 17">Host cytoplasm</location>
    </subcellularLocation>
    <subcellularLocation>
        <location evidence="1 17">Host nucleus</location>
    </subcellularLocation>
</comment>
<evidence type="ECO:0000256" key="5">
    <source>
        <dbReference type="ARBA" id="ARBA00022463"/>
    </source>
</evidence>
<proteinExistence type="inferred from homology"/>
<dbReference type="GO" id="GO:0019028">
    <property type="term" value="C:viral capsid"/>
    <property type="evidence" value="ECO:0007669"/>
    <property type="project" value="InterPro"/>
</dbReference>
<dbReference type="GO" id="GO:0008270">
    <property type="term" value="F:zinc ion binding"/>
    <property type="evidence" value="ECO:0007669"/>
    <property type="project" value="UniProtKB-KW"/>
</dbReference>
<keyword evidence="13 17" id="KW-0238">DNA-binding</keyword>
<name>A0A1L7NR58_9GEMI</name>
<evidence type="ECO:0000256" key="17">
    <source>
        <dbReference type="RuleBase" id="RU363028"/>
    </source>
</evidence>
<evidence type="ECO:0000313" key="19">
    <source>
        <dbReference type="EMBL" id="BAW32353.1"/>
    </source>
</evidence>
<comment type="function">
    <text evidence="17">Strong activator of the late viral genes promoters. Acts as a suppressor of RNA-mediated gene silencing, also known as post-transcriptional gene silencing (PTGS), a mechanism of plant viral defense that limits the accumulation of viral RNAs. Also suppresses the host basal defense by interacting with and inhibiting SNF1 kinase, a key regulator of cell metabolism implicated in innate antiviral defense. Determines pathogenicity.</text>
</comment>
<evidence type="ECO:0000256" key="12">
    <source>
        <dbReference type="ARBA" id="ARBA00022833"/>
    </source>
</evidence>
<evidence type="ECO:0000256" key="10">
    <source>
        <dbReference type="ARBA" id="ARBA00022723"/>
    </source>
</evidence>
<keyword evidence="5 17" id="KW-0941">Suppressor of RNA silencing</keyword>
<dbReference type="Pfam" id="PF01440">
    <property type="entry name" value="Gemini_AL2"/>
    <property type="match status" value="1"/>
</dbReference>
<keyword evidence="7 17" id="KW-1048">Host nucleus</keyword>
<protein>
    <recommendedName>
        <fullName evidence="4 17">Transcriptional activator protein</fullName>
        <shortName evidence="17">TrAP</shortName>
    </recommendedName>
</protein>
<reference evidence="19" key="1">
    <citation type="journal article" date="2015" name="J. Plant Pathol. Microbiol.">
        <title>Characterization and Confirmation of Corchorus Golden Mosaic Virus Associated with Jute in Bangladesh.</title>
        <authorList>
            <person name="Hasan M.M."/>
            <person name="Meah M.B."/>
            <person name="Ali M.A."/>
            <person name="Okazaki K."/>
            <person name="Sano Y."/>
        </authorList>
    </citation>
    <scope>NUCLEOTIDE SEQUENCE</scope>
    <source>
        <strain evidence="19">BD1</strain>
    </source>
</reference>
<keyword evidence="8 17" id="KW-0945">Host-virus interaction</keyword>
<evidence type="ECO:0000256" key="2">
    <source>
        <dbReference type="ARBA" id="ARBA00004192"/>
    </source>
</evidence>
<evidence type="ECO:0000256" key="6">
    <source>
        <dbReference type="ARBA" id="ARBA00022553"/>
    </source>
</evidence>
<evidence type="ECO:0000256" key="13">
    <source>
        <dbReference type="ARBA" id="ARBA00023125"/>
    </source>
</evidence>
<dbReference type="GO" id="GO:0042025">
    <property type="term" value="C:host cell nucleus"/>
    <property type="evidence" value="ECO:0007669"/>
    <property type="project" value="UniProtKB-SubCell"/>
</dbReference>
<dbReference type="GO" id="GO:0030430">
    <property type="term" value="C:host cell cytoplasm"/>
    <property type="evidence" value="ECO:0007669"/>
    <property type="project" value="UniProtKB-SubCell"/>
</dbReference>
<dbReference type="EMBL" id="AB849288">
    <property type="protein sequence ID" value="BAW32353.1"/>
    <property type="molecule type" value="Genomic_DNA"/>
</dbReference>
<evidence type="ECO:0000256" key="14">
    <source>
        <dbReference type="ARBA" id="ARBA00023159"/>
    </source>
</evidence>
<gene>
    <name evidence="19" type="primary">AC2</name>
</gene>
<dbReference type="GO" id="GO:0052170">
    <property type="term" value="P:symbiont-mediated suppression of host innate immune response"/>
    <property type="evidence" value="ECO:0007669"/>
    <property type="project" value="UniProtKB-KW"/>
</dbReference>
<keyword evidence="9" id="KW-1090">Inhibition of host innate immune response by virus</keyword>
<evidence type="ECO:0000256" key="7">
    <source>
        <dbReference type="ARBA" id="ARBA00022562"/>
    </source>
</evidence>
<evidence type="ECO:0000256" key="8">
    <source>
        <dbReference type="ARBA" id="ARBA00022581"/>
    </source>
</evidence>
<keyword evidence="16" id="KW-0899">Viral immunoevasion</keyword>
<evidence type="ECO:0000256" key="18">
    <source>
        <dbReference type="SAM" id="MobiDB-lite"/>
    </source>
</evidence>
<dbReference type="PRINTS" id="PR00230">
    <property type="entry name" value="GEMCOATAL2"/>
</dbReference>
<keyword evidence="6" id="KW-0597">Phosphoprotein</keyword>
<evidence type="ECO:0000256" key="16">
    <source>
        <dbReference type="ARBA" id="ARBA00023280"/>
    </source>
</evidence>
<dbReference type="GO" id="GO:0005198">
    <property type="term" value="F:structural molecule activity"/>
    <property type="evidence" value="ECO:0007669"/>
    <property type="project" value="InterPro"/>
</dbReference>
<comment type="domain">
    <text evidence="17">The zinc finger and the transactivation region are involved in PTGS suppression.</text>
</comment>
<keyword evidence="12 17" id="KW-0862">Zinc</keyword>